<keyword evidence="4 8" id="KW-0378">Hydrolase</keyword>
<keyword evidence="5" id="KW-0190">Covalent protein-DNA linkage</keyword>
<evidence type="ECO:0000256" key="4">
    <source>
        <dbReference type="ARBA" id="ARBA00022801"/>
    </source>
</evidence>
<evidence type="ECO:0000256" key="2">
    <source>
        <dbReference type="ARBA" id="ARBA00022670"/>
    </source>
</evidence>
<evidence type="ECO:0000313" key="10">
    <source>
        <dbReference type="Proteomes" id="UP000596248"/>
    </source>
</evidence>
<keyword evidence="7" id="KW-0456">Lyase</keyword>
<dbReference type="SUPFAM" id="SSF143081">
    <property type="entry name" value="BB1717-like"/>
    <property type="match status" value="1"/>
</dbReference>
<dbReference type="Pfam" id="PF02586">
    <property type="entry name" value="SRAP"/>
    <property type="match status" value="1"/>
</dbReference>
<reference evidence="9 10" key="1">
    <citation type="submission" date="2021-01" db="EMBL/GenBank/DDBJ databases">
        <title>Identification of strong promoters based on the transcriptome of Brevibacillus choshinensis.</title>
        <authorList>
            <person name="Yao D."/>
            <person name="Zhang K."/>
            <person name="Wu J."/>
        </authorList>
    </citation>
    <scope>NUCLEOTIDE SEQUENCE [LARGE SCALE GENOMIC DNA]</scope>
    <source>
        <strain evidence="9 10">HPD31-SP3</strain>
    </source>
</reference>
<sequence length="225" mass="25810">MCGRFTIAVSHEDLLLRFSIAEAIDLFHSARYNVAPMQMTPAVINDGKRNRIDQLRWGLIPSWAKDGSMAGKMINARAETVLDKASFKNLIYRKRCIIPADSFYEWKNVNEKKQPMRIMMRDECIFSLAGLYDTWINPVNGQRLGTFTIITTKPNRLVEEVHDRMPVILSREKEGIWLDRGNTNMDEILDLLQPYPAEEMIAYPVSTLVGNVKNDSPECIEMVRG</sequence>
<dbReference type="PANTHER" id="PTHR13604">
    <property type="entry name" value="DC12-RELATED"/>
    <property type="match status" value="1"/>
</dbReference>
<accession>A0ABX7FK21</accession>
<protein>
    <recommendedName>
        <fullName evidence="8">Abasic site processing protein</fullName>
        <ecNumber evidence="8">3.4.-.-</ecNumber>
    </recommendedName>
</protein>
<gene>
    <name evidence="9" type="ORF">JNE38_20675</name>
</gene>
<evidence type="ECO:0000256" key="3">
    <source>
        <dbReference type="ARBA" id="ARBA00022763"/>
    </source>
</evidence>
<dbReference type="RefSeq" id="WP_203353044.1">
    <property type="nucleotide sequence ID" value="NZ_CP069127.1"/>
</dbReference>
<dbReference type="PANTHER" id="PTHR13604:SF0">
    <property type="entry name" value="ABASIC SITE PROCESSING PROTEIN HMCES"/>
    <property type="match status" value="1"/>
</dbReference>
<organism evidence="9 10">
    <name type="scientific">Brevibacillus choshinensis</name>
    <dbReference type="NCBI Taxonomy" id="54911"/>
    <lineage>
        <taxon>Bacteria</taxon>
        <taxon>Bacillati</taxon>
        <taxon>Bacillota</taxon>
        <taxon>Bacilli</taxon>
        <taxon>Bacillales</taxon>
        <taxon>Paenibacillaceae</taxon>
        <taxon>Brevibacillus</taxon>
    </lineage>
</organism>
<evidence type="ECO:0000256" key="7">
    <source>
        <dbReference type="ARBA" id="ARBA00023239"/>
    </source>
</evidence>
<evidence type="ECO:0000256" key="6">
    <source>
        <dbReference type="ARBA" id="ARBA00023125"/>
    </source>
</evidence>
<dbReference type="InterPro" id="IPR003738">
    <property type="entry name" value="SRAP"/>
</dbReference>
<dbReference type="EC" id="3.4.-.-" evidence="8"/>
<evidence type="ECO:0000256" key="5">
    <source>
        <dbReference type="ARBA" id="ARBA00023124"/>
    </source>
</evidence>
<evidence type="ECO:0000256" key="1">
    <source>
        <dbReference type="ARBA" id="ARBA00008136"/>
    </source>
</evidence>
<name>A0ABX7FK21_BRECH</name>
<dbReference type="Gene3D" id="3.90.1680.10">
    <property type="entry name" value="SOS response associated peptidase-like"/>
    <property type="match status" value="1"/>
</dbReference>
<keyword evidence="6" id="KW-0238">DNA-binding</keyword>
<dbReference type="InterPro" id="IPR036590">
    <property type="entry name" value="SRAP-like"/>
</dbReference>
<comment type="similarity">
    <text evidence="1 8">Belongs to the SOS response-associated peptidase family.</text>
</comment>
<keyword evidence="2 8" id="KW-0645">Protease</keyword>
<keyword evidence="3" id="KW-0227">DNA damage</keyword>
<evidence type="ECO:0000313" key="9">
    <source>
        <dbReference type="EMBL" id="QRG65975.1"/>
    </source>
</evidence>
<evidence type="ECO:0000256" key="8">
    <source>
        <dbReference type="RuleBase" id="RU364100"/>
    </source>
</evidence>
<proteinExistence type="inferred from homology"/>
<dbReference type="EMBL" id="CP069127">
    <property type="protein sequence ID" value="QRG65975.1"/>
    <property type="molecule type" value="Genomic_DNA"/>
</dbReference>
<keyword evidence="10" id="KW-1185">Reference proteome</keyword>
<dbReference type="Proteomes" id="UP000596248">
    <property type="component" value="Chromosome"/>
</dbReference>